<dbReference type="AlphaFoldDB" id="A0A9W4SJT0"/>
<keyword evidence="2" id="KW-1185">Reference proteome</keyword>
<name>A0A9W4SJT0_9GLOM</name>
<evidence type="ECO:0000313" key="2">
    <source>
        <dbReference type="Proteomes" id="UP001153678"/>
    </source>
</evidence>
<evidence type="ECO:0000313" key="1">
    <source>
        <dbReference type="EMBL" id="CAI2171014.1"/>
    </source>
</evidence>
<dbReference type="OrthoDB" id="2352140at2759"/>
<proteinExistence type="predicted"/>
<comment type="caution">
    <text evidence="1">The sequence shown here is derived from an EMBL/GenBank/DDBJ whole genome shotgun (WGS) entry which is preliminary data.</text>
</comment>
<sequence>MSRSQSGYLPPHNGNPINMMKFSPKGKYLVTYSEDDETFVVWNVENIEKIIESKKIIDLNNPSPEIQEIKLYLDFKAMRVKNFCVYSIYSISKLNRSLCRKIYKMPKEAEINPEDIRISYDQDYTCLKMNEMNDEKIFIHSDKLSSMVSFDLNDGQNLKIYMKNHRYSLFDHSWIWNSDTKRFDIDSENYRFVNVDDNLYSSQLKTNDDDYERINLSELSREQRKILKDCQLDKAFTKDLIERLTKIKEETDHKIWKNKIEKLMKKLAIRIDKIENLAEDSSNFQIMIAKGKLYIKEDLLQLLGSDKSSSDKDKYLRDANKYLRDGINFSKDIDNKDEGDEGIEIIARKSLNNNNIVMLTEIGIFIFHLIDDKIFLRYYHNMYKSIKLIEKIHEIHKSYSIVDRQVLDVKENDEEISKYVFALLTFAIEEHDTELISDIYNYVNGDKEYFLRYGPELLISAIKLQDSNLIDTIYNECLDLFKKDLENNNAFLSIINKSMPLLHKYYPEYITRYSSDTNMIIDSPKYKIEQLSTSHLYSFSNIGIVNLTPSIAWTKYTSLFNIIILTRYFHANVDETRKVIQKQTKVEYSINKFSDLKENLQKI</sequence>
<protein>
    <submittedName>
        <fullName evidence="1">13084_t:CDS:1</fullName>
    </submittedName>
</protein>
<organism evidence="1 2">
    <name type="scientific">Funneliformis geosporum</name>
    <dbReference type="NCBI Taxonomy" id="1117311"/>
    <lineage>
        <taxon>Eukaryota</taxon>
        <taxon>Fungi</taxon>
        <taxon>Fungi incertae sedis</taxon>
        <taxon>Mucoromycota</taxon>
        <taxon>Glomeromycotina</taxon>
        <taxon>Glomeromycetes</taxon>
        <taxon>Glomerales</taxon>
        <taxon>Glomeraceae</taxon>
        <taxon>Funneliformis</taxon>
    </lineage>
</organism>
<gene>
    <name evidence="1" type="ORF">FWILDA_LOCUS4871</name>
</gene>
<dbReference type="SUPFAM" id="SSF50978">
    <property type="entry name" value="WD40 repeat-like"/>
    <property type="match status" value="1"/>
</dbReference>
<dbReference type="Proteomes" id="UP001153678">
    <property type="component" value="Unassembled WGS sequence"/>
</dbReference>
<dbReference type="InterPro" id="IPR036322">
    <property type="entry name" value="WD40_repeat_dom_sf"/>
</dbReference>
<reference evidence="1" key="1">
    <citation type="submission" date="2022-08" db="EMBL/GenBank/DDBJ databases">
        <authorList>
            <person name="Kallberg Y."/>
            <person name="Tangrot J."/>
            <person name="Rosling A."/>
        </authorList>
    </citation>
    <scope>NUCLEOTIDE SEQUENCE</scope>
    <source>
        <strain evidence="1">Wild A</strain>
    </source>
</reference>
<dbReference type="EMBL" id="CAMKVN010000770">
    <property type="protein sequence ID" value="CAI2171014.1"/>
    <property type="molecule type" value="Genomic_DNA"/>
</dbReference>
<accession>A0A9W4SJT0</accession>